<gene>
    <name evidence="2" type="ORF">D2E22_0527</name>
</gene>
<keyword evidence="3" id="KW-1185">Reference proteome</keyword>
<dbReference type="OrthoDB" id="3226406at2"/>
<sequence length="711" mass="80020">MAPSFDERRRSWGVYVWNSNGDGDGQFVRILDYATDEAGHGRYEWVMHERWWERTTTPNADDPKTFYNPNFRRDMEDSPSDFRFLQWTPRFDRPDRPTVNLFQGGLRTTEPPLYEIIDTPAQSAQELPHVLARGFRYSGHPTEKVLLLFAGSGDTSDAAVLKREMVTIHNGMLTLSEGAPHTVPCVTLKNRSIRIIHGRYGNEQRYVYDQLTLPTSNSAVLIKPMHELAQAYMQWYIRKERLRNSNEYMRNAGAILEQAFSKPENLNEYLNVTPSSQDLRRLQTALKATIRSNTDDIATIIYDLLKQDEDVMTAFRQQATVALKDEFNAHKHKLRVQLDDLRKQREQQTRTVQQLTKQVEELGEQLRQKQRAIRDAQAELELQEEAQQQSLQELEENVALKLGLRQIIQHNDAMLQQLAAQRAASPDADKRLHSAPMMTQTPAHPADDVRHALAQNMQMLGCAFTAENVRNNGRLTDFATQLCRTLHATRLLAIDAVHVPAVANALAFALAGVPAQHMGVPVDFSDFATLEAFLKEHVSPVIVLDNVFDTVNESLLFALNRCDLGDAIVVLPVGSFGNLHLVAPEVWQRVFFVPTAGMIDFPVSHTPTLYKAAQPFTREDADMDMVIAQLSTLRPTASLTSTAMVTPATIMAFGHGTTAAREWVMPHLCVEMYAYNGFDAADALCQHPSNAAIASKLTALINRIDHGSPAC</sequence>
<reference evidence="2 3" key="1">
    <citation type="submission" date="2018-09" db="EMBL/GenBank/DDBJ databases">
        <title>Characterization of the phylogenetic diversity of five novel species belonging to the genus Bifidobacterium.</title>
        <authorList>
            <person name="Lugli G.A."/>
            <person name="Duranti S."/>
            <person name="Milani C."/>
        </authorList>
    </citation>
    <scope>NUCLEOTIDE SEQUENCE [LARGE SCALE GENOMIC DNA]</scope>
    <source>
        <strain evidence="2 3">2020B</strain>
    </source>
</reference>
<dbReference type="RefSeq" id="WP_126031587.1">
    <property type="nucleotide sequence ID" value="NZ_QXGI01000002.1"/>
</dbReference>
<dbReference type="AlphaFoldDB" id="A0A430F8F7"/>
<accession>A0A430F8F7</accession>
<dbReference type="EMBL" id="QXGI01000002">
    <property type="protein sequence ID" value="RSX49107.1"/>
    <property type="molecule type" value="Genomic_DNA"/>
</dbReference>
<evidence type="ECO:0000313" key="2">
    <source>
        <dbReference type="EMBL" id="RSX49107.1"/>
    </source>
</evidence>
<feature type="coiled-coil region" evidence="1">
    <location>
        <begin position="324"/>
        <end position="397"/>
    </location>
</feature>
<comment type="caution">
    <text evidence="2">The sequence shown here is derived from an EMBL/GenBank/DDBJ whole genome shotgun (WGS) entry which is preliminary data.</text>
</comment>
<name>A0A430F8F7_9BIFI</name>
<proteinExistence type="predicted"/>
<keyword evidence="1" id="KW-0175">Coiled coil</keyword>
<dbReference type="Proteomes" id="UP000288052">
    <property type="component" value="Unassembled WGS sequence"/>
</dbReference>
<evidence type="ECO:0000256" key="1">
    <source>
        <dbReference type="SAM" id="Coils"/>
    </source>
</evidence>
<protein>
    <submittedName>
        <fullName evidence="2">Uncharacterized protein</fullName>
    </submittedName>
</protein>
<organism evidence="2 3">
    <name type="scientific">Bifidobacterium castoris</name>
    <dbReference type="NCBI Taxonomy" id="2306972"/>
    <lineage>
        <taxon>Bacteria</taxon>
        <taxon>Bacillati</taxon>
        <taxon>Actinomycetota</taxon>
        <taxon>Actinomycetes</taxon>
        <taxon>Bifidobacteriales</taxon>
        <taxon>Bifidobacteriaceae</taxon>
        <taxon>Bifidobacterium</taxon>
    </lineage>
</organism>
<evidence type="ECO:0000313" key="3">
    <source>
        <dbReference type="Proteomes" id="UP000288052"/>
    </source>
</evidence>